<name>A0A9W4GBG8_9CYAN</name>
<dbReference type="EMBL" id="LR882968">
    <property type="protein sequence ID" value="CAD5988520.1"/>
    <property type="molecule type" value="Genomic_DNA"/>
</dbReference>
<proteinExistence type="predicted"/>
<accession>A0A9W4GBG8</accession>
<reference evidence="1" key="1">
    <citation type="submission" date="2020-09" db="EMBL/GenBank/DDBJ databases">
        <authorList>
            <person name="Blom J."/>
        </authorList>
    </citation>
    <scope>NUCLEOTIDE SEQUENCE</scope>
    <source>
        <strain evidence="1">No.713</strain>
        <plasmid evidence="1">p1</plasmid>
    </source>
</reference>
<dbReference type="KEGG" id="ppsu:NO713_05726"/>
<dbReference type="Proteomes" id="UP001153719">
    <property type="component" value="Plasmid p1"/>
</dbReference>
<dbReference type="AlphaFoldDB" id="A0A9W4GBG8"/>
<protein>
    <submittedName>
        <fullName evidence="1">Uncharacterized protein</fullName>
    </submittedName>
</protein>
<organism evidence="1 2">
    <name type="scientific">Planktothrix pseudagardhii</name>
    <dbReference type="NCBI Taxonomy" id="132604"/>
    <lineage>
        <taxon>Bacteria</taxon>
        <taxon>Bacillati</taxon>
        <taxon>Cyanobacteriota</taxon>
        <taxon>Cyanophyceae</taxon>
        <taxon>Oscillatoriophycideae</taxon>
        <taxon>Oscillatoriales</taxon>
        <taxon>Microcoleaceae</taxon>
        <taxon>Planktothrix</taxon>
    </lineage>
</organism>
<dbReference type="RefSeq" id="WP_254175265.1">
    <property type="nucleotide sequence ID" value="NZ_LR882968.1"/>
</dbReference>
<keyword evidence="1" id="KW-0614">Plasmid</keyword>
<evidence type="ECO:0000313" key="1">
    <source>
        <dbReference type="EMBL" id="CAD5988520.1"/>
    </source>
</evidence>
<geneLocation type="plasmid" evidence="1 2">
    <name>p1</name>
</geneLocation>
<keyword evidence="2" id="KW-1185">Reference proteome</keyword>
<evidence type="ECO:0000313" key="2">
    <source>
        <dbReference type="Proteomes" id="UP001153719"/>
    </source>
</evidence>
<sequence length="283" mass="32817">MSIEHSQLEFEDNYQDNNNTHLPELNWIEHQQIEWGNDSKVNNTNSTQFNSIYHQLIEPINNDKIDQLKLSYYWDLVRENLVEIWELPAELIDLVHQKGWINTDEQNCAVFTLRTLDGHNTGTSTLEPNGEFSIRLNLEDDLVKNQSSESGFFWIATQHNIERAIITSDPIETLSVLALDPDFNIRPTLYLSIDAISSLPTDFLRDIPTIVVGLKGDEFGEQLSQQIIEFLPQAQRINPGFYGWNQLLIDQNQDLENQRDKPDQVNNQVQQELQQWTEGINLN</sequence>
<gene>
    <name evidence="1" type="ORF">NO713_05726</name>
</gene>